<feature type="compositionally biased region" description="Acidic residues" evidence="3">
    <location>
        <begin position="491"/>
        <end position="526"/>
    </location>
</feature>
<feature type="compositionally biased region" description="Polar residues" evidence="3">
    <location>
        <begin position="379"/>
        <end position="393"/>
    </location>
</feature>
<dbReference type="PANTHER" id="PTHR14296">
    <property type="entry name" value="REMODELING AND SPACING FACTOR 1"/>
    <property type="match status" value="1"/>
</dbReference>
<dbReference type="GO" id="GO:0031213">
    <property type="term" value="C:RSF complex"/>
    <property type="evidence" value="ECO:0007669"/>
    <property type="project" value="InterPro"/>
</dbReference>
<dbReference type="Pfam" id="PF15612">
    <property type="entry name" value="WHIM1"/>
    <property type="match status" value="1"/>
</dbReference>
<dbReference type="Pfam" id="PF02791">
    <property type="entry name" value="DDT"/>
    <property type="match status" value="1"/>
</dbReference>
<feature type="region of interest" description="Disordered" evidence="3">
    <location>
        <begin position="1"/>
        <end position="41"/>
    </location>
</feature>
<accession>D8RGW8</accession>
<name>D8RGW8_SELML</name>
<evidence type="ECO:0000259" key="4">
    <source>
        <dbReference type="Pfam" id="PF02791"/>
    </source>
</evidence>
<sequence length="725" mass="82211">MSETRKRPTRACTARTPSRLAPLAPAVERPPPQLKKQDDQPAPLVFSNPLSLVPEQKDLHELRRMWELASIINFFNTFRPILKLVEFSAEELETALLTCNDLLMDIHTALLKGIHPPSRVPLNRDSWVTVLYKKLKDRWSKVAEPPFPLAESHGSEAETYSGFDPSTRLIILRALCEVRLDQDDVRAHMEEPVKKGYLSLFRKERAGSNLLGTTYWCENNPISGYRLYRDIPTPKGKEFKGRTASPPPPGQWETLASNFDEFQSVADTLLSSKFKQEIGLGKRLKQDILPVLEAVEKKKVRDLKRKQRQAKLLVTTLEHNLDSGRAKRDPEYDRSINEAIKSTRKPERAAELANGHSTVANGHGSHPEKRVRKERVNDGDQTGLSPCDLSNNHAPFDPREDDNYRELSEEPATSNDSAASDDAGTSFRKKIKPRSRQRRRSQRYCGKDYVDAAYTEEDDLYSDDEIEGEAIYDDDFVRRRERKRKRGDTSSVEDEEYRGDDHEDVDDDDDDDVAVSYSEEEEELEQQEEKQEFLVRSMRRARRPKRVADTGLRRSKRATRSKVNYNAYEHSEEEEDEEDEEEEQAYTAKKAAGGNGELKASPSSIDDADYSMESAGSLHSSGGTSDTGNQVIGDEETGQKQAEVGEDGEQDDTKEEDKEEGDDGEDEEENTQGGWSHVNGDGEEDEDERGKQLRFFDLNECAPADSPRDWMKGGFLDGSQEAEIG</sequence>
<dbReference type="InterPro" id="IPR028938">
    <property type="entry name" value="Rsf1-like"/>
</dbReference>
<feature type="domain" description="WHIM1" evidence="5">
    <location>
        <begin position="159"/>
        <end position="190"/>
    </location>
</feature>
<feature type="compositionally biased region" description="Basic and acidic residues" evidence="3">
    <location>
        <begin position="396"/>
        <end position="408"/>
    </location>
</feature>
<dbReference type="AlphaFoldDB" id="D8RGW8"/>
<feature type="region of interest" description="Disordered" evidence="3">
    <location>
        <begin position="321"/>
        <end position="725"/>
    </location>
</feature>
<feature type="compositionally biased region" description="Polar residues" evidence="3">
    <location>
        <begin position="617"/>
        <end position="630"/>
    </location>
</feature>
<feature type="compositionally biased region" description="Acidic residues" evidence="3">
    <location>
        <begin position="644"/>
        <end position="670"/>
    </location>
</feature>
<protein>
    <submittedName>
        <fullName evidence="6">Uncharacterized protein</fullName>
    </submittedName>
</protein>
<dbReference type="InParanoid" id="D8RGW8"/>
<dbReference type="InterPro" id="IPR018501">
    <property type="entry name" value="DDT_dom"/>
</dbReference>
<feature type="compositionally biased region" description="Basic residues" evidence="3">
    <location>
        <begin position="427"/>
        <end position="442"/>
    </location>
</feature>
<dbReference type="HOGENOM" id="CLU_022510_0_0_1"/>
<dbReference type="FunCoup" id="D8RGW8">
    <property type="interactions" value="2387"/>
</dbReference>
<dbReference type="Gramene" id="EFJ28438">
    <property type="protein sequence ID" value="EFJ28438"/>
    <property type="gene ID" value="SELMODRAFT_411205"/>
</dbReference>
<evidence type="ECO:0000313" key="6">
    <source>
        <dbReference type="EMBL" id="EFJ28438.1"/>
    </source>
</evidence>
<dbReference type="STRING" id="88036.D8RGW8"/>
<evidence type="ECO:0000256" key="2">
    <source>
        <dbReference type="ARBA" id="ARBA00023242"/>
    </source>
</evidence>
<dbReference type="InterPro" id="IPR028942">
    <property type="entry name" value="WHIM1_dom"/>
</dbReference>
<dbReference type="EMBL" id="GL377579">
    <property type="protein sequence ID" value="EFJ28438.1"/>
    <property type="molecule type" value="Genomic_DNA"/>
</dbReference>
<evidence type="ECO:0000313" key="7">
    <source>
        <dbReference type="Proteomes" id="UP000001514"/>
    </source>
</evidence>
<proteinExistence type="predicted"/>
<evidence type="ECO:0000256" key="1">
    <source>
        <dbReference type="ARBA" id="ARBA00004123"/>
    </source>
</evidence>
<feature type="compositionally biased region" description="Basic and acidic residues" evidence="3">
    <location>
        <begin position="321"/>
        <end position="336"/>
    </location>
</feature>
<dbReference type="Proteomes" id="UP000001514">
    <property type="component" value="Unassembled WGS sequence"/>
</dbReference>
<reference evidence="6 7" key="1">
    <citation type="journal article" date="2011" name="Science">
        <title>The Selaginella genome identifies genetic changes associated with the evolution of vascular plants.</title>
        <authorList>
            <person name="Banks J.A."/>
            <person name="Nishiyama T."/>
            <person name="Hasebe M."/>
            <person name="Bowman J.L."/>
            <person name="Gribskov M."/>
            <person name="dePamphilis C."/>
            <person name="Albert V.A."/>
            <person name="Aono N."/>
            <person name="Aoyama T."/>
            <person name="Ambrose B.A."/>
            <person name="Ashton N.W."/>
            <person name="Axtell M.J."/>
            <person name="Barker E."/>
            <person name="Barker M.S."/>
            <person name="Bennetzen J.L."/>
            <person name="Bonawitz N.D."/>
            <person name="Chapple C."/>
            <person name="Cheng C."/>
            <person name="Correa L.G."/>
            <person name="Dacre M."/>
            <person name="DeBarry J."/>
            <person name="Dreyer I."/>
            <person name="Elias M."/>
            <person name="Engstrom E.M."/>
            <person name="Estelle M."/>
            <person name="Feng L."/>
            <person name="Finet C."/>
            <person name="Floyd S.K."/>
            <person name="Frommer W.B."/>
            <person name="Fujita T."/>
            <person name="Gramzow L."/>
            <person name="Gutensohn M."/>
            <person name="Harholt J."/>
            <person name="Hattori M."/>
            <person name="Heyl A."/>
            <person name="Hirai T."/>
            <person name="Hiwatashi Y."/>
            <person name="Ishikawa M."/>
            <person name="Iwata M."/>
            <person name="Karol K.G."/>
            <person name="Koehler B."/>
            <person name="Kolukisaoglu U."/>
            <person name="Kubo M."/>
            <person name="Kurata T."/>
            <person name="Lalonde S."/>
            <person name="Li K."/>
            <person name="Li Y."/>
            <person name="Litt A."/>
            <person name="Lyons E."/>
            <person name="Manning G."/>
            <person name="Maruyama T."/>
            <person name="Michael T.P."/>
            <person name="Mikami K."/>
            <person name="Miyazaki S."/>
            <person name="Morinaga S."/>
            <person name="Murata T."/>
            <person name="Mueller-Roeber B."/>
            <person name="Nelson D.R."/>
            <person name="Obara M."/>
            <person name="Oguri Y."/>
            <person name="Olmstead R.G."/>
            <person name="Onodera N."/>
            <person name="Petersen B.L."/>
            <person name="Pils B."/>
            <person name="Prigge M."/>
            <person name="Rensing S.A."/>
            <person name="Riano-Pachon D.M."/>
            <person name="Roberts A.W."/>
            <person name="Sato Y."/>
            <person name="Scheller H.V."/>
            <person name="Schulz B."/>
            <person name="Schulz C."/>
            <person name="Shakirov E.V."/>
            <person name="Shibagaki N."/>
            <person name="Shinohara N."/>
            <person name="Shippen D.E."/>
            <person name="Soerensen I."/>
            <person name="Sotooka R."/>
            <person name="Sugimoto N."/>
            <person name="Sugita M."/>
            <person name="Sumikawa N."/>
            <person name="Tanurdzic M."/>
            <person name="Theissen G."/>
            <person name="Ulvskov P."/>
            <person name="Wakazuki S."/>
            <person name="Weng J.K."/>
            <person name="Willats W.W."/>
            <person name="Wipf D."/>
            <person name="Wolf P.G."/>
            <person name="Yang L."/>
            <person name="Zimmer A.D."/>
            <person name="Zhu Q."/>
            <person name="Mitros T."/>
            <person name="Hellsten U."/>
            <person name="Loque D."/>
            <person name="Otillar R."/>
            <person name="Salamov A."/>
            <person name="Schmutz J."/>
            <person name="Shapiro H."/>
            <person name="Lindquist E."/>
            <person name="Lucas S."/>
            <person name="Rokhsar D."/>
            <person name="Grigoriev I.V."/>
        </authorList>
    </citation>
    <scope>NUCLEOTIDE SEQUENCE [LARGE SCALE GENOMIC DNA]</scope>
</reference>
<evidence type="ECO:0000256" key="3">
    <source>
        <dbReference type="SAM" id="MobiDB-lite"/>
    </source>
</evidence>
<evidence type="ECO:0000259" key="5">
    <source>
        <dbReference type="Pfam" id="PF15612"/>
    </source>
</evidence>
<feature type="domain" description="DDT" evidence="4">
    <location>
        <begin position="70"/>
        <end position="112"/>
    </location>
</feature>
<dbReference type="KEGG" id="smo:SELMODRAFT_411205"/>
<keyword evidence="2" id="KW-0539">Nucleus</keyword>
<feature type="compositionally biased region" description="Low complexity" evidence="3">
    <location>
        <begin position="414"/>
        <end position="423"/>
    </location>
</feature>
<dbReference type="PANTHER" id="PTHR14296:SF3">
    <property type="entry name" value="DIKAR, ISOFORM F"/>
    <property type="match status" value="1"/>
</dbReference>
<dbReference type="eggNOG" id="ENOG502QUDP">
    <property type="taxonomic scope" value="Eukaryota"/>
</dbReference>
<dbReference type="OMA" id="TKHETST"/>
<organism evidence="7">
    <name type="scientific">Selaginella moellendorffii</name>
    <name type="common">Spikemoss</name>
    <dbReference type="NCBI Taxonomy" id="88036"/>
    <lineage>
        <taxon>Eukaryota</taxon>
        <taxon>Viridiplantae</taxon>
        <taxon>Streptophyta</taxon>
        <taxon>Embryophyta</taxon>
        <taxon>Tracheophyta</taxon>
        <taxon>Lycopodiopsida</taxon>
        <taxon>Selaginellales</taxon>
        <taxon>Selaginellaceae</taxon>
        <taxon>Selaginella</taxon>
    </lineage>
</organism>
<feature type="compositionally biased region" description="Acidic residues" evidence="3">
    <location>
        <begin position="454"/>
        <end position="474"/>
    </location>
</feature>
<comment type="subcellular location">
    <subcellularLocation>
        <location evidence="1">Nucleus</location>
    </subcellularLocation>
</comment>
<keyword evidence="7" id="KW-1185">Reference proteome</keyword>
<feature type="compositionally biased region" description="Acidic residues" evidence="3">
    <location>
        <begin position="571"/>
        <end position="584"/>
    </location>
</feature>
<dbReference type="GO" id="GO:0006355">
    <property type="term" value="P:regulation of DNA-templated transcription"/>
    <property type="evidence" value="ECO:0007669"/>
    <property type="project" value="InterPro"/>
</dbReference>
<gene>
    <name evidence="6" type="ORF">SELMODRAFT_411205</name>
</gene>